<evidence type="ECO:0000313" key="1">
    <source>
        <dbReference type="EMBL" id="KKN52253.1"/>
    </source>
</evidence>
<dbReference type="EMBL" id="LAZR01001027">
    <property type="protein sequence ID" value="KKN52253.1"/>
    <property type="molecule type" value="Genomic_DNA"/>
</dbReference>
<dbReference type="AlphaFoldDB" id="A0A0F9UF41"/>
<reference evidence="1" key="1">
    <citation type="journal article" date="2015" name="Nature">
        <title>Complex archaea that bridge the gap between prokaryotes and eukaryotes.</title>
        <authorList>
            <person name="Spang A."/>
            <person name="Saw J.H."/>
            <person name="Jorgensen S.L."/>
            <person name="Zaremba-Niedzwiedzka K."/>
            <person name="Martijn J."/>
            <person name="Lind A.E."/>
            <person name="van Eijk R."/>
            <person name="Schleper C."/>
            <person name="Guy L."/>
            <person name="Ettema T.J."/>
        </authorList>
    </citation>
    <scope>NUCLEOTIDE SEQUENCE</scope>
</reference>
<name>A0A0F9UF41_9ZZZZ</name>
<sequence length="75" mass="8517">MVHTTDWFPGRVSNTYRDNYQAIFTVEPLCGGDCNIGCEGGEANCPVKLRLRCNPEDCETCTELCKYDTHKRRAL</sequence>
<gene>
    <name evidence="1" type="ORF">LCGC14_0614730</name>
</gene>
<comment type="caution">
    <text evidence="1">The sequence shown here is derived from an EMBL/GenBank/DDBJ whole genome shotgun (WGS) entry which is preliminary data.</text>
</comment>
<organism evidence="1">
    <name type="scientific">marine sediment metagenome</name>
    <dbReference type="NCBI Taxonomy" id="412755"/>
    <lineage>
        <taxon>unclassified sequences</taxon>
        <taxon>metagenomes</taxon>
        <taxon>ecological metagenomes</taxon>
    </lineage>
</organism>
<accession>A0A0F9UF41</accession>
<protein>
    <submittedName>
        <fullName evidence="1">Uncharacterized protein</fullName>
    </submittedName>
</protein>
<proteinExistence type="predicted"/>